<accession>A0ABR0JR54</accession>
<evidence type="ECO:0000259" key="1">
    <source>
        <dbReference type="PROSITE" id="PS51184"/>
    </source>
</evidence>
<keyword evidence="3" id="KW-1185">Reference proteome</keyword>
<comment type="caution">
    <text evidence="2">The sequence shown here is derived from an EMBL/GenBank/DDBJ whole genome shotgun (WGS) entry which is preliminary data.</text>
</comment>
<organism evidence="2 3">
    <name type="scientific">Exophiala sideris</name>
    <dbReference type="NCBI Taxonomy" id="1016849"/>
    <lineage>
        <taxon>Eukaryota</taxon>
        <taxon>Fungi</taxon>
        <taxon>Dikarya</taxon>
        <taxon>Ascomycota</taxon>
        <taxon>Pezizomycotina</taxon>
        <taxon>Eurotiomycetes</taxon>
        <taxon>Chaetothyriomycetidae</taxon>
        <taxon>Chaetothyriales</taxon>
        <taxon>Herpotrichiellaceae</taxon>
        <taxon>Exophiala</taxon>
    </lineage>
</organism>
<reference evidence="2 3" key="1">
    <citation type="submission" date="2023-08" db="EMBL/GenBank/DDBJ databases">
        <title>Black Yeasts Isolated from many extreme environments.</title>
        <authorList>
            <person name="Coleine C."/>
            <person name="Stajich J.E."/>
            <person name="Selbmann L."/>
        </authorList>
    </citation>
    <scope>NUCLEOTIDE SEQUENCE [LARGE SCALE GENOMIC DNA]</scope>
    <source>
        <strain evidence="2 3">CCFEE 6328</strain>
    </source>
</reference>
<dbReference type="SUPFAM" id="SSF51197">
    <property type="entry name" value="Clavaminate synthase-like"/>
    <property type="match status" value="1"/>
</dbReference>
<evidence type="ECO:0000313" key="2">
    <source>
        <dbReference type="EMBL" id="KAK5068443.1"/>
    </source>
</evidence>
<dbReference type="Gene3D" id="2.60.120.650">
    <property type="entry name" value="Cupin"/>
    <property type="match status" value="1"/>
</dbReference>
<evidence type="ECO:0000313" key="3">
    <source>
        <dbReference type="Proteomes" id="UP001345691"/>
    </source>
</evidence>
<dbReference type="EMBL" id="JAVRRF010000001">
    <property type="protein sequence ID" value="KAK5068443.1"/>
    <property type="molecule type" value="Genomic_DNA"/>
</dbReference>
<name>A0ABR0JR54_9EURO</name>
<proteinExistence type="predicted"/>
<dbReference type="PROSITE" id="PS51184">
    <property type="entry name" value="JMJC"/>
    <property type="match status" value="1"/>
</dbReference>
<protein>
    <recommendedName>
        <fullName evidence="1">JmjC domain-containing protein</fullName>
    </recommendedName>
</protein>
<sequence>MPHCDRHAVMTTVLCEEGYKLWLFFPHMDEGELREYAESGNYCPNYRPMAVLMCPGDVLCVPPGRIHAVYSLTTVLMTGSMHWDARHVVQVPRRSLLEEELNTLSNEDASPGFVGKVKAIAEAWRNESDPAGFEKDIDELGTATTNLWVFLRSFEKVFGRNFLVTKWIQDEEHFFILFPSPLFRNHIVSLQATAKS</sequence>
<gene>
    <name evidence="2" type="ORF">LTR69_000562</name>
</gene>
<dbReference type="InterPro" id="IPR003347">
    <property type="entry name" value="JmjC_dom"/>
</dbReference>
<dbReference type="Proteomes" id="UP001345691">
    <property type="component" value="Unassembled WGS sequence"/>
</dbReference>
<feature type="domain" description="JmjC" evidence="1">
    <location>
        <begin position="1"/>
        <end position="100"/>
    </location>
</feature>